<dbReference type="Gene3D" id="3.30.420.270">
    <property type="match status" value="1"/>
</dbReference>
<dbReference type="GO" id="GO:0005886">
    <property type="term" value="C:plasma membrane"/>
    <property type="evidence" value="ECO:0007669"/>
    <property type="project" value="UniProtKB-SubCell"/>
</dbReference>
<evidence type="ECO:0000256" key="1">
    <source>
        <dbReference type="ARBA" id="ARBA00004162"/>
    </source>
</evidence>
<keyword evidence="7" id="KW-0653">Protein transport</keyword>
<comment type="similarity">
    <text evidence="2 7">Belongs to the ExbD/TolR family.</text>
</comment>
<keyword evidence="7" id="KW-0813">Transport</keyword>
<dbReference type="GO" id="GO:0015031">
    <property type="term" value="P:protein transport"/>
    <property type="evidence" value="ECO:0007669"/>
    <property type="project" value="UniProtKB-KW"/>
</dbReference>
<dbReference type="AlphaFoldDB" id="A0A106C163"/>
<evidence type="ECO:0000256" key="3">
    <source>
        <dbReference type="ARBA" id="ARBA00022475"/>
    </source>
</evidence>
<dbReference type="RefSeq" id="WP_059745422.1">
    <property type="nucleotide sequence ID" value="NZ_LRDC01000014.1"/>
</dbReference>
<evidence type="ECO:0000256" key="5">
    <source>
        <dbReference type="ARBA" id="ARBA00022989"/>
    </source>
</evidence>
<accession>A0A106C163</accession>
<sequence length="144" mass="15702">MIHTTSTSNSSSSNMSNVQLGLDLTPLIDIIFIVLVFLLLTANTQLLTLPVDVPTQAGSTLNGLSQQQHITINILTTTPHWALDGQKFTQFKAFETAFINTMSSKPKSTVVIAADKNAPVQPLMTVLALLQRQQINQTQIVMDP</sequence>
<feature type="transmembrane region" description="Helical" evidence="8">
    <location>
        <begin position="20"/>
        <end position="40"/>
    </location>
</feature>
<evidence type="ECO:0000256" key="2">
    <source>
        <dbReference type="ARBA" id="ARBA00005811"/>
    </source>
</evidence>
<dbReference type="PANTHER" id="PTHR30558">
    <property type="entry name" value="EXBD MEMBRANE COMPONENT OF PMF-DRIVEN MACROMOLECULE IMPORT SYSTEM"/>
    <property type="match status" value="1"/>
</dbReference>
<dbReference type="InterPro" id="IPR003400">
    <property type="entry name" value="ExbD"/>
</dbReference>
<evidence type="ECO:0000313" key="10">
    <source>
        <dbReference type="Proteomes" id="UP000055702"/>
    </source>
</evidence>
<proteinExistence type="inferred from homology"/>
<evidence type="ECO:0000256" key="6">
    <source>
        <dbReference type="ARBA" id="ARBA00023136"/>
    </source>
</evidence>
<dbReference type="PANTHER" id="PTHR30558:SF15">
    <property type="entry name" value="BIOPOLYMER TRANSPORT PROTEIN EXBD1"/>
    <property type="match status" value="1"/>
</dbReference>
<dbReference type="Pfam" id="PF02472">
    <property type="entry name" value="ExbD"/>
    <property type="match status" value="1"/>
</dbReference>
<comment type="subcellular location">
    <subcellularLocation>
        <location evidence="1">Cell membrane</location>
        <topology evidence="1">Single-pass membrane protein</topology>
    </subcellularLocation>
    <subcellularLocation>
        <location evidence="7">Cell membrane</location>
        <topology evidence="7">Single-pass type II membrane protein</topology>
    </subcellularLocation>
</comment>
<keyword evidence="6 8" id="KW-0472">Membrane</keyword>
<comment type="caution">
    <text evidence="9">The sequence shown here is derived from an EMBL/GenBank/DDBJ whole genome shotgun (WGS) entry which is preliminary data.</text>
</comment>
<evidence type="ECO:0000256" key="7">
    <source>
        <dbReference type="RuleBase" id="RU003879"/>
    </source>
</evidence>
<evidence type="ECO:0000256" key="8">
    <source>
        <dbReference type="SAM" id="Phobius"/>
    </source>
</evidence>
<dbReference type="EMBL" id="LRDC01000014">
    <property type="protein sequence ID" value="KVX02354.1"/>
    <property type="molecule type" value="Genomic_DNA"/>
</dbReference>
<reference evidence="9 10" key="1">
    <citation type="submission" date="2016-01" db="EMBL/GenBank/DDBJ databases">
        <title>Draft genome of the antarctic isolate Shewanella frigidimarina Ag06-30.</title>
        <authorList>
            <person name="Parmeciano Di Noto G."/>
            <person name="Vazquez S."/>
            <person name="Mac Cormack W."/>
            <person name="Iriarte A."/>
            <person name="Quiroga C."/>
        </authorList>
    </citation>
    <scope>NUCLEOTIDE SEQUENCE [LARGE SCALE GENOMIC DNA]</scope>
    <source>
        <strain evidence="9 10">Ag06-30</strain>
    </source>
</reference>
<protein>
    <submittedName>
        <fullName evidence="9">Biopolymer transporter ExbD</fullName>
    </submittedName>
</protein>
<evidence type="ECO:0000256" key="4">
    <source>
        <dbReference type="ARBA" id="ARBA00022692"/>
    </source>
</evidence>
<keyword evidence="5 8" id="KW-1133">Transmembrane helix</keyword>
<dbReference type="Proteomes" id="UP000055702">
    <property type="component" value="Unassembled WGS sequence"/>
</dbReference>
<gene>
    <name evidence="9" type="ORF">AWJ07_14505</name>
</gene>
<name>A0A106C163_SHEFR</name>
<evidence type="ECO:0000313" key="9">
    <source>
        <dbReference type="EMBL" id="KVX02354.1"/>
    </source>
</evidence>
<keyword evidence="4 7" id="KW-0812">Transmembrane</keyword>
<dbReference type="GO" id="GO:0022857">
    <property type="term" value="F:transmembrane transporter activity"/>
    <property type="evidence" value="ECO:0007669"/>
    <property type="project" value="InterPro"/>
</dbReference>
<keyword evidence="3" id="KW-1003">Cell membrane</keyword>
<organism evidence="9">
    <name type="scientific">Shewanella frigidimarina</name>
    <dbReference type="NCBI Taxonomy" id="56812"/>
    <lineage>
        <taxon>Bacteria</taxon>
        <taxon>Pseudomonadati</taxon>
        <taxon>Pseudomonadota</taxon>
        <taxon>Gammaproteobacteria</taxon>
        <taxon>Alteromonadales</taxon>
        <taxon>Shewanellaceae</taxon>
        <taxon>Shewanella</taxon>
    </lineage>
</organism>